<evidence type="ECO:0000256" key="9">
    <source>
        <dbReference type="ARBA" id="ARBA00023012"/>
    </source>
</evidence>
<feature type="domain" description="PAS" evidence="17">
    <location>
        <begin position="124"/>
        <end position="167"/>
    </location>
</feature>
<dbReference type="InterPro" id="IPR003661">
    <property type="entry name" value="HisK_dim/P_dom"/>
</dbReference>
<dbReference type="CDD" id="cd00082">
    <property type="entry name" value="HisKA"/>
    <property type="match status" value="1"/>
</dbReference>
<dbReference type="PANTHER" id="PTHR45339:SF1">
    <property type="entry name" value="HYBRID SIGNAL TRANSDUCTION HISTIDINE KINASE J"/>
    <property type="match status" value="1"/>
</dbReference>
<keyword evidence="9" id="KW-0902">Two-component regulatory system</keyword>
<dbReference type="Pfam" id="PF00072">
    <property type="entry name" value="Response_reg"/>
    <property type="match status" value="1"/>
</dbReference>
<dbReference type="PROSITE" id="PS50109">
    <property type="entry name" value="HIS_KIN"/>
    <property type="match status" value="1"/>
</dbReference>
<evidence type="ECO:0000256" key="12">
    <source>
        <dbReference type="ARBA" id="ARBA00058004"/>
    </source>
</evidence>
<evidence type="ECO:0000256" key="8">
    <source>
        <dbReference type="ARBA" id="ARBA00022840"/>
    </source>
</evidence>
<dbReference type="InterPro" id="IPR035965">
    <property type="entry name" value="PAS-like_dom_sf"/>
</dbReference>
<keyword evidence="6" id="KW-0547">Nucleotide-binding</keyword>
<dbReference type="GO" id="GO:0005524">
    <property type="term" value="F:ATP binding"/>
    <property type="evidence" value="ECO:0007669"/>
    <property type="project" value="UniProtKB-KW"/>
</dbReference>
<dbReference type="Pfam" id="PF00512">
    <property type="entry name" value="HisKA"/>
    <property type="match status" value="1"/>
</dbReference>
<dbReference type="SMART" id="SM00448">
    <property type="entry name" value="REC"/>
    <property type="match status" value="1"/>
</dbReference>
<dbReference type="RefSeq" id="WP_173764876.1">
    <property type="nucleotide sequence ID" value="NZ_CP048836.1"/>
</dbReference>
<dbReference type="SUPFAM" id="SSF55874">
    <property type="entry name" value="ATPase domain of HSP90 chaperone/DNA topoisomerase II/histidine kinase"/>
    <property type="match status" value="1"/>
</dbReference>
<dbReference type="SMART" id="SM00091">
    <property type="entry name" value="PAS"/>
    <property type="match status" value="2"/>
</dbReference>
<dbReference type="GO" id="GO:0016020">
    <property type="term" value="C:membrane"/>
    <property type="evidence" value="ECO:0007669"/>
    <property type="project" value="UniProtKB-SubCell"/>
</dbReference>
<dbReference type="Gene3D" id="3.40.50.2300">
    <property type="match status" value="1"/>
</dbReference>
<keyword evidence="11" id="KW-0131">Cell cycle</keyword>
<feature type="domain" description="Response regulatory" evidence="16">
    <location>
        <begin position="517"/>
        <end position="632"/>
    </location>
</feature>
<organism evidence="18 19">
    <name type="scientific">Nitrogeniibacter mangrovi</name>
    <dbReference type="NCBI Taxonomy" id="2016596"/>
    <lineage>
        <taxon>Bacteria</taxon>
        <taxon>Pseudomonadati</taxon>
        <taxon>Pseudomonadota</taxon>
        <taxon>Betaproteobacteria</taxon>
        <taxon>Rhodocyclales</taxon>
        <taxon>Zoogloeaceae</taxon>
        <taxon>Nitrogeniibacter</taxon>
    </lineage>
</organism>
<dbReference type="CDD" id="cd17546">
    <property type="entry name" value="REC_hyHK_CKI1_RcsC-like"/>
    <property type="match status" value="1"/>
</dbReference>
<accession>A0A6C1B2V7</accession>
<name>A0A6C1B2V7_9RHOO</name>
<dbReference type="SMART" id="SM00387">
    <property type="entry name" value="HATPase_c"/>
    <property type="match status" value="1"/>
</dbReference>
<evidence type="ECO:0000256" key="11">
    <source>
        <dbReference type="ARBA" id="ARBA00023306"/>
    </source>
</evidence>
<dbReference type="KEGG" id="azq:G3580_08685"/>
<dbReference type="InterPro" id="IPR036890">
    <property type="entry name" value="HATPase_C_sf"/>
</dbReference>
<dbReference type="InterPro" id="IPR000014">
    <property type="entry name" value="PAS"/>
</dbReference>
<feature type="modified residue" description="4-aspartylphosphate" evidence="14">
    <location>
        <position position="567"/>
    </location>
</feature>
<comment type="function">
    <text evidence="12">Member of the two-component regulatory system BvgS/BvgA. Phosphorylates BvgA via a four-step phosphorelay in response to environmental signals.</text>
</comment>
<dbReference type="SMART" id="SM00388">
    <property type="entry name" value="HisKA"/>
    <property type="match status" value="1"/>
</dbReference>
<proteinExistence type="predicted"/>
<evidence type="ECO:0000256" key="6">
    <source>
        <dbReference type="ARBA" id="ARBA00022741"/>
    </source>
</evidence>
<dbReference type="FunFam" id="3.30.565.10:FF:000010">
    <property type="entry name" value="Sensor histidine kinase RcsC"/>
    <property type="match status" value="1"/>
</dbReference>
<dbReference type="InterPro" id="IPR036097">
    <property type="entry name" value="HisK_dim/P_sf"/>
</dbReference>
<evidence type="ECO:0000256" key="4">
    <source>
        <dbReference type="ARBA" id="ARBA00022553"/>
    </source>
</evidence>
<dbReference type="InterPro" id="IPR003594">
    <property type="entry name" value="HATPase_dom"/>
</dbReference>
<evidence type="ECO:0000256" key="10">
    <source>
        <dbReference type="ARBA" id="ARBA00023136"/>
    </source>
</evidence>
<evidence type="ECO:0000256" key="13">
    <source>
        <dbReference type="ARBA" id="ARBA00070152"/>
    </source>
</evidence>
<dbReference type="PROSITE" id="PS50112">
    <property type="entry name" value="PAS"/>
    <property type="match status" value="1"/>
</dbReference>
<dbReference type="InterPro" id="IPR011006">
    <property type="entry name" value="CheY-like_superfamily"/>
</dbReference>
<keyword evidence="10" id="KW-0472">Membrane</keyword>
<evidence type="ECO:0000256" key="5">
    <source>
        <dbReference type="ARBA" id="ARBA00022679"/>
    </source>
</evidence>
<evidence type="ECO:0000313" key="19">
    <source>
        <dbReference type="Proteomes" id="UP000501991"/>
    </source>
</evidence>
<keyword evidence="7" id="KW-0418">Kinase</keyword>
<comment type="catalytic activity">
    <reaction evidence="1">
        <text>ATP + protein L-histidine = ADP + protein N-phospho-L-histidine.</text>
        <dbReference type="EC" id="2.7.13.3"/>
    </reaction>
</comment>
<dbReference type="PROSITE" id="PS50110">
    <property type="entry name" value="RESPONSE_REGULATORY"/>
    <property type="match status" value="1"/>
</dbReference>
<dbReference type="InterPro" id="IPR001789">
    <property type="entry name" value="Sig_transdc_resp-reg_receiver"/>
</dbReference>
<dbReference type="PRINTS" id="PR00344">
    <property type="entry name" value="BCTRLSENSOR"/>
</dbReference>
<evidence type="ECO:0000256" key="2">
    <source>
        <dbReference type="ARBA" id="ARBA00004370"/>
    </source>
</evidence>
<dbReference type="AlphaFoldDB" id="A0A6C1B2V7"/>
<dbReference type="InterPro" id="IPR004358">
    <property type="entry name" value="Sig_transdc_His_kin-like_C"/>
</dbReference>
<evidence type="ECO:0000256" key="3">
    <source>
        <dbReference type="ARBA" id="ARBA00012438"/>
    </source>
</evidence>
<dbReference type="PANTHER" id="PTHR45339">
    <property type="entry name" value="HYBRID SIGNAL TRANSDUCTION HISTIDINE KINASE J"/>
    <property type="match status" value="1"/>
</dbReference>
<dbReference type="FunFam" id="1.10.287.130:FF:000038">
    <property type="entry name" value="Sensory transduction histidine kinase"/>
    <property type="match status" value="1"/>
</dbReference>
<evidence type="ECO:0000256" key="1">
    <source>
        <dbReference type="ARBA" id="ARBA00000085"/>
    </source>
</evidence>
<dbReference type="EC" id="2.7.13.3" evidence="3"/>
<feature type="domain" description="Histidine kinase" evidence="15">
    <location>
        <begin position="268"/>
        <end position="493"/>
    </location>
</feature>
<evidence type="ECO:0000259" key="16">
    <source>
        <dbReference type="PROSITE" id="PS50110"/>
    </source>
</evidence>
<protein>
    <recommendedName>
        <fullName evidence="13">Virulence sensor protein BvgS</fullName>
        <ecNumber evidence="3">2.7.13.3</ecNumber>
    </recommendedName>
</protein>
<reference evidence="18 19" key="1">
    <citation type="submission" date="2020-02" db="EMBL/GenBank/DDBJ databases">
        <title>Nitrogenibacter mangrovi gen. nov., sp. nov. isolated from mangrove sediment, a denitrifying betaproteobacterium.</title>
        <authorList>
            <person name="Liao H."/>
            <person name="Tian Y."/>
        </authorList>
    </citation>
    <scope>NUCLEOTIDE SEQUENCE [LARGE SCALE GENOMIC DNA]</scope>
    <source>
        <strain evidence="18 19">M9-3-2</strain>
    </source>
</reference>
<evidence type="ECO:0000259" key="15">
    <source>
        <dbReference type="PROSITE" id="PS50109"/>
    </source>
</evidence>
<dbReference type="InterPro" id="IPR005467">
    <property type="entry name" value="His_kinase_dom"/>
</dbReference>
<evidence type="ECO:0000259" key="17">
    <source>
        <dbReference type="PROSITE" id="PS50112"/>
    </source>
</evidence>
<comment type="subcellular location">
    <subcellularLocation>
        <location evidence="2">Membrane</location>
    </subcellularLocation>
</comment>
<evidence type="ECO:0000256" key="7">
    <source>
        <dbReference type="ARBA" id="ARBA00022777"/>
    </source>
</evidence>
<keyword evidence="19" id="KW-1185">Reference proteome</keyword>
<dbReference type="Pfam" id="PF13426">
    <property type="entry name" value="PAS_9"/>
    <property type="match status" value="1"/>
</dbReference>
<dbReference type="SUPFAM" id="SSF55785">
    <property type="entry name" value="PYP-like sensor domain (PAS domain)"/>
    <property type="match status" value="2"/>
</dbReference>
<dbReference type="SUPFAM" id="SSF52172">
    <property type="entry name" value="CheY-like"/>
    <property type="match status" value="1"/>
</dbReference>
<dbReference type="NCBIfam" id="TIGR00229">
    <property type="entry name" value="sensory_box"/>
    <property type="match status" value="2"/>
</dbReference>
<dbReference type="Gene3D" id="3.30.450.20">
    <property type="entry name" value="PAS domain"/>
    <property type="match status" value="2"/>
</dbReference>
<gene>
    <name evidence="18" type="ORF">G3580_08685</name>
</gene>
<dbReference type="Pfam" id="PF13188">
    <property type="entry name" value="PAS_8"/>
    <property type="match status" value="1"/>
</dbReference>
<keyword evidence="5" id="KW-0808">Transferase</keyword>
<evidence type="ECO:0000256" key="14">
    <source>
        <dbReference type="PROSITE-ProRule" id="PRU00169"/>
    </source>
</evidence>
<dbReference type="Proteomes" id="UP000501991">
    <property type="component" value="Chromosome"/>
</dbReference>
<keyword evidence="8" id="KW-0067">ATP-binding</keyword>
<dbReference type="CDD" id="cd00130">
    <property type="entry name" value="PAS"/>
    <property type="match status" value="1"/>
</dbReference>
<dbReference type="GO" id="GO:0000155">
    <property type="term" value="F:phosphorelay sensor kinase activity"/>
    <property type="evidence" value="ECO:0007669"/>
    <property type="project" value="InterPro"/>
</dbReference>
<dbReference type="SUPFAM" id="SSF47384">
    <property type="entry name" value="Homodimeric domain of signal transducing histidine kinase"/>
    <property type="match status" value="1"/>
</dbReference>
<sequence>MTRLARDLDRMLACSRELLMLVDARDLCIREANQAASSLLGYDHDALVGRSITELECALTDVFFWEEVRAGRGGELSDAEGMYLRADGSMLPVRKWVRRFDEVLVIRAEDDSERKETEEALAHLTSRLRATLEATADGILMLDHTGAIAGMNRRFAALWGCPESELMAGDDRRLLAWVAARVVGDGQSRLVSLLGDSSADGETFDTFELDDGRSFECKSGPARHADQIIGRVYCFTDVTERLRSEQELITARDAAEAANRAKSDFLAMMSHEIRTPMNGVIGMAALLESTPLDAEQVSYCETIRSSGEALLSIINDILDYSKIEAKKMALEAVPFNFSSLMDNLSCLFAARVKETGVRFNYTVDPAIPGSLVGDAGRLRQILINLVGNAFKFTPRGEVNVLARLAPPAEGDGEDDVRLEVSVRDTGIGIEPEPLARIFAPFEQADMSTTRRYGGTGLGLSICRMLTELMDGRIGVESTPGQGSHFWFRIRLARDRAAAAEAPRLDERDRPLLRQGTRVLLVEDNAVNRKVMSKFMERLGVPDLVCAADGLAALEACAAERFELIFMDTHMPAMDGLETARRLRAAGVRSRIIGVSADVLDEDRLAALRAGMDDYLCKPISLSSLVEAIERWRASHVGAGRGVRA</sequence>
<dbReference type="EMBL" id="CP048836">
    <property type="protein sequence ID" value="QID17713.1"/>
    <property type="molecule type" value="Genomic_DNA"/>
</dbReference>
<evidence type="ECO:0000313" key="18">
    <source>
        <dbReference type="EMBL" id="QID17713.1"/>
    </source>
</evidence>
<dbReference type="CDD" id="cd16922">
    <property type="entry name" value="HATPase_EvgS-ArcB-TorS-like"/>
    <property type="match status" value="1"/>
</dbReference>
<dbReference type="Pfam" id="PF02518">
    <property type="entry name" value="HATPase_c"/>
    <property type="match status" value="1"/>
</dbReference>
<dbReference type="Gene3D" id="1.10.287.130">
    <property type="match status" value="1"/>
</dbReference>
<keyword evidence="4 14" id="KW-0597">Phosphoprotein</keyword>
<dbReference type="Gene3D" id="3.30.565.10">
    <property type="entry name" value="Histidine kinase-like ATPase, C-terminal domain"/>
    <property type="match status" value="1"/>
</dbReference>